<gene>
    <name evidence="1" type="ORF">OV079_49370</name>
</gene>
<comment type="caution">
    <text evidence="1">The sequence shown here is derived from an EMBL/GenBank/DDBJ whole genome shotgun (WGS) entry which is preliminary data.</text>
</comment>
<accession>A0A9X3F0B1</accession>
<sequence length="378" mass="39543">MLASATEHLLLDDGQRVNRVIGQEDGAMRLVAALAAVGRLLDAEVGGDLVLEAKLPRPGARRVVAPKAAVGDGKRGVIPAFLVDVARPVAHGEVRPVVILLALPGGELAPPFLRVLPLRGEQRPQGGAVDHDAVVEVRGVADILSLAALVVRWRRALLGALLDGGDEGDQLVSCLEHDSEALLGDARGLLVLAVTGSAEVGELAIDACEGGIQMVGEERAQSRVVPAVDRDPGDEGPLLGRYRPVDRPVVVHLAVELKKLVGEVAAQVAAAGDRRAVLLPGAHNPARCRVPEAVAVIAGVEGGVDEEDPVREGVREIVLARVENALAVRAEPPQRDAEGEREMIGHRLGVVLRGVNRERSALGTIDGRLGPLLGVSPR</sequence>
<evidence type="ECO:0000313" key="1">
    <source>
        <dbReference type="EMBL" id="MCY1013411.1"/>
    </source>
</evidence>
<proteinExistence type="predicted"/>
<name>A0A9X3F0B1_9BACT</name>
<evidence type="ECO:0000313" key="2">
    <source>
        <dbReference type="Proteomes" id="UP001150924"/>
    </source>
</evidence>
<keyword evidence="2" id="KW-1185">Reference proteome</keyword>
<organism evidence="1 2">
    <name type="scientific">Nannocystis pusilla</name>
    <dbReference type="NCBI Taxonomy" id="889268"/>
    <lineage>
        <taxon>Bacteria</taxon>
        <taxon>Pseudomonadati</taxon>
        <taxon>Myxococcota</taxon>
        <taxon>Polyangia</taxon>
        <taxon>Nannocystales</taxon>
        <taxon>Nannocystaceae</taxon>
        <taxon>Nannocystis</taxon>
    </lineage>
</organism>
<dbReference type="RefSeq" id="WP_267777329.1">
    <property type="nucleotide sequence ID" value="NZ_JAPNKE010000002.1"/>
</dbReference>
<protein>
    <submittedName>
        <fullName evidence="1">Uncharacterized protein</fullName>
    </submittedName>
</protein>
<reference evidence="1" key="1">
    <citation type="submission" date="2022-11" db="EMBL/GenBank/DDBJ databases">
        <title>Minimal conservation of predation-associated metabolite biosynthetic gene clusters underscores biosynthetic potential of Myxococcota including descriptions for ten novel species: Archangium lansinium sp. nov., Myxococcus landrumus sp. nov., Nannocystis bai.</title>
        <authorList>
            <person name="Ahearne A."/>
            <person name="Stevens C."/>
            <person name="Phillips K."/>
        </authorList>
    </citation>
    <scope>NUCLEOTIDE SEQUENCE</scope>
    <source>
        <strain evidence="1">Na p29</strain>
    </source>
</reference>
<dbReference type="Proteomes" id="UP001150924">
    <property type="component" value="Unassembled WGS sequence"/>
</dbReference>
<dbReference type="AlphaFoldDB" id="A0A9X3F0B1"/>
<dbReference type="EMBL" id="JAPNKE010000002">
    <property type="protein sequence ID" value="MCY1013411.1"/>
    <property type="molecule type" value="Genomic_DNA"/>
</dbReference>